<comment type="caution">
    <text evidence="1">The sequence shown here is derived from an EMBL/GenBank/DDBJ whole genome shotgun (WGS) entry which is preliminary data.</text>
</comment>
<dbReference type="EMBL" id="CM037155">
    <property type="protein sequence ID" value="KAH7848180.1"/>
    <property type="molecule type" value="Genomic_DNA"/>
</dbReference>
<name>A0ACB7Y596_9ERIC</name>
<proteinExistence type="predicted"/>
<evidence type="ECO:0000313" key="1">
    <source>
        <dbReference type="EMBL" id="KAH7848180.1"/>
    </source>
</evidence>
<organism evidence="1 2">
    <name type="scientific">Vaccinium darrowii</name>
    <dbReference type="NCBI Taxonomy" id="229202"/>
    <lineage>
        <taxon>Eukaryota</taxon>
        <taxon>Viridiplantae</taxon>
        <taxon>Streptophyta</taxon>
        <taxon>Embryophyta</taxon>
        <taxon>Tracheophyta</taxon>
        <taxon>Spermatophyta</taxon>
        <taxon>Magnoliopsida</taxon>
        <taxon>eudicotyledons</taxon>
        <taxon>Gunneridae</taxon>
        <taxon>Pentapetalae</taxon>
        <taxon>asterids</taxon>
        <taxon>Ericales</taxon>
        <taxon>Ericaceae</taxon>
        <taxon>Vaccinioideae</taxon>
        <taxon>Vaccinieae</taxon>
        <taxon>Vaccinium</taxon>
    </lineage>
</organism>
<keyword evidence="2" id="KW-1185">Reference proteome</keyword>
<reference evidence="1 2" key="1">
    <citation type="journal article" date="2021" name="Hortic Res">
        <title>High-quality reference genome and annotation aids understanding of berry development for evergreen blueberry (Vaccinium darrowii).</title>
        <authorList>
            <person name="Yu J."/>
            <person name="Hulse-Kemp A.M."/>
            <person name="Babiker E."/>
            <person name="Staton M."/>
        </authorList>
    </citation>
    <scope>NUCLEOTIDE SEQUENCE [LARGE SCALE GENOMIC DNA]</scope>
    <source>
        <strain evidence="2">cv. NJ 8807/NJ 8810</strain>
        <tissue evidence="1">Young leaf</tissue>
    </source>
</reference>
<gene>
    <name evidence="1" type="ORF">Vadar_034680</name>
</gene>
<accession>A0ACB7Y596</accession>
<evidence type="ECO:0000313" key="2">
    <source>
        <dbReference type="Proteomes" id="UP000828048"/>
    </source>
</evidence>
<dbReference type="Proteomes" id="UP000828048">
    <property type="component" value="Chromosome 5"/>
</dbReference>
<protein>
    <submittedName>
        <fullName evidence="1">Uncharacterized protein</fullName>
    </submittedName>
</protein>
<sequence length="1824" mass="198930">MATDIPDFVSQTKGELEGKELMCGELSDVTVNKNDTEMPKESKNGVQESIDKKEPEEKNGTHCTVSSTEDQEESDIAVCKKKGDAQVQGAGSYAEEEIPFVAKTTEERITEAEDESESAKSMGSADIEKESANNDAPDQEMHTPPQMNGENGMSNTSEVENCSENGKLETSKHENLSNRIIEDKSENETTVNEACKEAIMEQEESARNFEGSLNERVETEKASVEFEAEGDSHVSDAAEGQSISTPTENSIISVEDGENPISAPEFMAKDTSERACPETNQTNLEEEINEEENQTTEPIKEQASAKQLLGEIERGDESEINKEQTMEEESCTRELHMIAAADENCETVNKVTALDENPSVMDKSKVAEDLNRESEAPPMGEELVEEIQVIEKPVDISSSEDKIIKEKIEETEDCDDKTDIASSEVTEESTLGEAKLNDELVKALDTSSEAKGQDTVKTADTRQLDSEVDSIKLEETSSMVSDLPTHEHDKANNGGISEEKSFEVVQNETPDSVSETQVQGAKEIDETITTETVGEIDTDQIYQNIRDGPETLSEPIDQGVETVSKDEIATGPTVKAEKVEEQVQVSSYALPSNEEDGETTTTVEQTKDGCKNNNNKEDDTNEVEEQIEGTSPGESEPIVEATSKDENAPSPTLEAEKIQEQLQVSSSVVLTSEEDGETTTTIEKTAGGCTMKDDTEVDNLKLEETPGVVSQTLITTCESADSAIVEKSDADIVKFEETKTLETVSEPEGTGFEDIHESETSPTEAITDTGKAEEEIKATDKISPQGAENGTTIEKTEDESRQKVEKEVDDIKLEEATVGLSELPTTENEKEERVHKVTDLDQTTTQGLQVTASDNPTEMNQLKVAEDLNQEMEDGINKEEIEEMEECNDKTDIAPAVVAELSLNDVPLKAPDTSSEAKGLGTAKTAGTTQEDAEVDDMKLEETSSMVSHLRTHEHEKADNVCIDKEKPAAIAFEVEEIKIPDAVSESKVQGAEEVDDTVTSLTLEETGTNEIKEQVGDAHEELFEPVTQGVKSDGTDEIAPGQTLQAEKIEYQLQVSSTDLLSNKEDGEAMATVEKTDDRCIKKDDTEVNSSEIEDASDALSEPLNQGVEAIGKDDNAHSPTPPCEKIEEQLVRTNEIAELTRDASEALYEPGNQGVEAASNDAISPGLVLRAENIEEPLQVSSATEVSNEEDGKTKTTIEQTEDGCKKREDIEVETNGIEQSGEASEAFHKPINQGVEAYGNDEIALGSTTQANETEDQLQVSSSAVLSNEEYGETATPTENTEDGCTKKDDTKVDNGNLEETPGLVSQPLSNTYESANNAVVEGSDADTVKVEETKSLEAVFEPEDPGFEEIHESQKSPTVEVVETGTTIEKIEDESTKNVESEVDNIKLEEATAGLSQFPITENEDLSKARATVEKSESNEFGVEVEEAKTSNTISESEPHGAAEESTKNEEIQLKEKVVDSFDAGGTDKPCLHDEGPREIDVSKIDLTAENDSQNPSPEQERRSLEEDSVKPQECIPEAKYADYASEPERTAIHCSSEDTSKDEKATALRNSNEDSDNLPPPHPTIKELSTEEGEAIYEKDTSVEKITEENEVTRISHTTPPHEETVTESNQEDKLLDSPKREDETIAEPYEGEKSATLDTQSDEIPHEELFDKQTAASIVGEKSIQIENHKKDEDPVELSANGNESSLVEPVIHTATTGNGDDESPHLNENPNVSADCKDIEVSHEKTVTNHEITKDAKELEKGVESGEEKKSGEECQETTEKSIVMDSDKTSRKKSHNILSGVGSKVKHSIAKVKKAITGKSSHPKTSSPPREEKNES</sequence>